<evidence type="ECO:0008006" key="3">
    <source>
        <dbReference type="Google" id="ProtNLM"/>
    </source>
</evidence>
<reference evidence="2" key="1">
    <citation type="journal article" date="2016" name="Ticks Tick Borne Dis.">
        <title>De novo assembly and annotation of the salivary gland transcriptome of Rhipicephalus appendiculatus male and female ticks during blood feeding.</title>
        <authorList>
            <person name="de Castro M.H."/>
            <person name="de Klerk D."/>
            <person name="Pienaar R."/>
            <person name="Latif A.A."/>
            <person name="Rees D.J."/>
            <person name="Mans B.J."/>
        </authorList>
    </citation>
    <scope>NUCLEOTIDE SEQUENCE</scope>
    <source>
        <tissue evidence="2">Salivary glands</tissue>
    </source>
</reference>
<evidence type="ECO:0000256" key="1">
    <source>
        <dbReference type="SAM" id="SignalP"/>
    </source>
</evidence>
<name>A0A131Z8Z2_RHIAP</name>
<feature type="signal peptide" evidence="1">
    <location>
        <begin position="1"/>
        <end position="15"/>
    </location>
</feature>
<dbReference type="AlphaFoldDB" id="A0A131Z8Z2"/>
<organism evidence="2">
    <name type="scientific">Rhipicephalus appendiculatus</name>
    <name type="common">Brown ear tick</name>
    <dbReference type="NCBI Taxonomy" id="34631"/>
    <lineage>
        <taxon>Eukaryota</taxon>
        <taxon>Metazoa</taxon>
        <taxon>Ecdysozoa</taxon>
        <taxon>Arthropoda</taxon>
        <taxon>Chelicerata</taxon>
        <taxon>Arachnida</taxon>
        <taxon>Acari</taxon>
        <taxon>Parasitiformes</taxon>
        <taxon>Ixodida</taxon>
        <taxon>Ixodoidea</taxon>
        <taxon>Ixodidae</taxon>
        <taxon>Rhipicephalinae</taxon>
        <taxon>Rhipicephalus</taxon>
        <taxon>Rhipicephalus</taxon>
    </lineage>
</organism>
<protein>
    <recommendedName>
        <fullName evidence="3">Secreted protein</fullName>
    </recommendedName>
</protein>
<evidence type="ECO:0000313" key="2">
    <source>
        <dbReference type="EMBL" id="JAP87270.1"/>
    </source>
</evidence>
<proteinExistence type="predicted"/>
<accession>A0A131Z8Z2</accession>
<feature type="non-terminal residue" evidence="2">
    <location>
        <position position="1"/>
    </location>
</feature>
<feature type="chain" id="PRO_5012972332" description="Secreted protein" evidence="1">
    <location>
        <begin position="16"/>
        <end position="99"/>
    </location>
</feature>
<dbReference type="EMBL" id="GEDV01001287">
    <property type="protein sequence ID" value="JAP87270.1"/>
    <property type="molecule type" value="Transcribed_RNA"/>
</dbReference>
<keyword evidence="1" id="KW-0732">Signal</keyword>
<sequence>FFFFFFLILSKSTVTTPYTSTRLRDRVPLGLRDCPRPGVCYLGSWFCRVRCQASFSAVNEQYKLSFNAHSGARFSHDTTRGLFLGKAISIDVIHGCLPL</sequence>